<sequence>MPPSTSSSSTQMRALWEYHSRKLAETKLDELREAMEDLIAASRPRKRAASNKKLPKHLKIGDVVFSLEEVDTIQKTIGRLLEEADGYHAHINNSSNNSSNNDDDESDEEDAVEEMV</sequence>
<evidence type="ECO:0000256" key="1">
    <source>
        <dbReference type="SAM" id="MobiDB-lite"/>
    </source>
</evidence>
<comment type="caution">
    <text evidence="2">The sequence shown here is derived from an EMBL/GenBank/DDBJ whole genome shotgun (WGS) entry which is preliminary data.</text>
</comment>
<protein>
    <submittedName>
        <fullName evidence="2">Uncharacterized protein</fullName>
    </submittedName>
</protein>
<reference evidence="2" key="1">
    <citation type="journal article" date="2023" name="PhytoFront">
        <title>Draft Genome Resources of Seven Strains of Tilletia horrida, Causal Agent of Kernel Smut of Rice.</title>
        <authorList>
            <person name="Khanal S."/>
            <person name="Antony Babu S."/>
            <person name="Zhou X.G."/>
        </authorList>
    </citation>
    <scope>NUCLEOTIDE SEQUENCE</scope>
    <source>
        <strain evidence="2">TX6</strain>
    </source>
</reference>
<feature type="region of interest" description="Disordered" evidence="1">
    <location>
        <begin position="88"/>
        <end position="116"/>
    </location>
</feature>
<proteinExistence type="predicted"/>
<evidence type="ECO:0000313" key="3">
    <source>
        <dbReference type="Proteomes" id="UP001176517"/>
    </source>
</evidence>
<dbReference type="Proteomes" id="UP001176517">
    <property type="component" value="Unassembled WGS sequence"/>
</dbReference>
<feature type="non-terminal residue" evidence="2">
    <location>
        <position position="116"/>
    </location>
</feature>
<keyword evidence="3" id="KW-1185">Reference proteome</keyword>
<accession>A0AAN6GTA9</accession>
<gene>
    <name evidence="2" type="ORF">OC846_001476</name>
</gene>
<organism evidence="2 3">
    <name type="scientific">Tilletia horrida</name>
    <dbReference type="NCBI Taxonomy" id="155126"/>
    <lineage>
        <taxon>Eukaryota</taxon>
        <taxon>Fungi</taxon>
        <taxon>Dikarya</taxon>
        <taxon>Basidiomycota</taxon>
        <taxon>Ustilaginomycotina</taxon>
        <taxon>Exobasidiomycetes</taxon>
        <taxon>Tilletiales</taxon>
        <taxon>Tilletiaceae</taxon>
        <taxon>Tilletia</taxon>
    </lineage>
</organism>
<dbReference type="EMBL" id="JAPDMZ010000021">
    <property type="protein sequence ID" value="KAK0556040.1"/>
    <property type="molecule type" value="Genomic_DNA"/>
</dbReference>
<dbReference type="AlphaFoldDB" id="A0AAN6GTA9"/>
<evidence type="ECO:0000313" key="2">
    <source>
        <dbReference type="EMBL" id="KAK0556040.1"/>
    </source>
</evidence>
<name>A0AAN6GTA9_9BASI</name>
<feature type="compositionally biased region" description="Acidic residues" evidence="1">
    <location>
        <begin position="101"/>
        <end position="116"/>
    </location>
</feature>